<proteinExistence type="inferred from homology"/>
<accession>A0ABS6BFG4</accession>
<dbReference type="Pfam" id="PF00126">
    <property type="entry name" value="HTH_1"/>
    <property type="match status" value="1"/>
</dbReference>
<reference evidence="6 7" key="1">
    <citation type="submission" date="2021-06" db="EMBL/GenBank/DDBJ databases">
        <title>Sphingomonas sp. XMGL2, whole genome shotgun sequencing project.</title>
        <authorList>
            <person name="Zhao G."/>
            <person name="Shen L."/>
        </authorList>
    </citation>
    <scope>NUCLEOTIDE SEQUENCE [LARGE SCALE GENOMIC DNA]</scope>
    <source>
        <strain evidence="6 7">XMGL2</strain>
    </source>
</reference>
<dbReference type="EMBL" id="JAHKRT010000001">
    <property type="protein sequence ID" value="MBU3076312.1"/>
    <property type="molecule type" value="Genomic_DNA"/>
</dbReference>
<evidence type="ECO:0000313" key="6">
    <source>
        <dbReference type="EMBL" id="MBU3076312.1"/>
    </source>
</evidence>
<protein>
    <submittedName>
        <fullName evidence="6">LysR family transcriptional regulator</fullName>
    </submittedName>
</protein>
<evidence type="ECO:0000256" key="4">
    <source>
        <dbReference type="ARBA" id="ARBA00023163"/>
    </source>
</evidence>
<dbReference type="PROSITE" id="PS50931">
    <property type="entry name" value="HTH_LYSR"/>
    <property type="match status" value="1"/>
</dbReference>
<dbReference type="PANTHER" id="PTHR30537:SF79">
    <property type="entry name" value="TRANSCRIPTIONAL REGULATOR-RELATED"/>
    <property type="match status" value="1"/>
</dbReference>
<feature type="domain" description="HTH lysR-type" evidence="5">
    <location>
        <begin position="13"/>
        <end position="70"/>
    </location>
</feature>
<keyword evidence="4" id="KW-0804">Transcription</keyword>
<organism evidence="6 7">
    <name type="scientific">Sphingomonas quercus</name>
    <dbReference type="NCBI Taxonomy" id="2842451"/>
    <lineage>
        <taxon>Bacteria</taxon>
        <taxon>Pseudomonadati</taxon>
        <taxon>Pseudomonadota</taxon>
        <taxon>Alphaproteobacteria</taxon>
        <taxon>Sphingomonadales</taxon>
        <taxon>Sphingomonadaceae</taxon>
        <taxon>Sphingomonas</taxon>
    </lineage>
</organism>
<evidence type="ECO:0000259" key="5">
    <source>
        <dbReference type="PROSITE" id="PS50931"/>
    </source>
</evidence>
<dbReference type="Pfam" id="PF03466">
    <property type="entry name" value="LysR_substrate"/>
    <property type="match status" value="1"/>
</dbReference>
<evidence type="ECO:0000256" key="1">
    <source>
        <dbReference type="ARBA" id="ARBA00009437"/>
    </source>
</evidence>
<sequence length="314" mass="34513">MKPKEAHDARALPPVASIRAFEAVGRLGGIRRAAASLNLDHSVVSRHLRQLEDWLGVALVQRVAGHVALTELGRRYHERISAALAELALATAEIRGADDHKQLLVWCVPGFAAQWVTERVALFEKERPGYSVELRPTDARANLLAHEADVDIRFYLDGSPPEPGGRGLQHVELARPEVMIVASPALAAQLEGVITADNLVHAPLLHEEHDQQWRSWLERNGVATPPKLPGPLLWHAHLAIAAARNSRGLALASAYLVDADLKNGSLVELRVPGTRPVVIGAYAYVSREDRWSADAILQFRRFLQAEVVRFATRG</sequence>
<dbReference type="InterPro" id="IPR058163">
    <property type="entry name" value="LysR-type_TF_proteobact-type"/>
</dbReference>
<dbReference type="RefSeq" id="WP_216319834.1">
    <property type="nucleotide sequence ID" value="NZ_JAHKRT010000001.1"/>
</dbReference>
<dbReference type="PANTHER" id="PTHR30537">
    <property type="entry name" value="HTH-TYPE TRANSCRIPTIONAL REGULATOR"/>
    <property type="match status" value="1"/>
</dbReference>
<dbReference type="InterPro" id="IPR000847">
    <property type="entry name" value="LysR_HTH_N"/>
</dbReference>
<keyword evidence="3" id="KW-0238">DNA-binding</keyword>
<keyword evidence="7" id="KW-1185">Reference proteome</keyword>
<comment type="similarity">
    <text evidence="1">Belongs to the LysR transcriptional regulatory family.</text>
</comment>
<dbReference type="InterPro" id="IPR005119">
    <property type="entry name" value="LysR_subst-bd"/>
</dbReference>
<gene>
    <name evidence="6" type="ORF">KOF26_00410</name>
</gene>
<comment type="caution">
    <text evidence="6">The sequence shown here is derived from an EMBL/GenBank/DDBJ whole genome shotgun (WGS) entry which is preliminary data.</text>
</comment>
<name>A0ABS6BFG4_9SPHN</name>
<dbReference type="Proteomes" id="UP000776276">
    <property type="component" value="Unassembled WGS sequence"/>
</dbReference>
<evidence type="ECO:0000256" key="2">
    <source>
        <dbReference type="ARBA" id="ARBA00023015"/>
    </source>
</evidence>
<keyword evidence="2" id="KW-0805">Transcription regulation</keyword>
<evidence type="ECO:0000313" key="7">
    <source>
        <dbReference type="Proteomes" id="UP000776276"/>
    </source>
</evidence>
<evidence type="ECO:0000256" key="3">
    <source>
        <dbReference type="ARBA" id="ARBA00023125"/>
    </source>
</evidence>